<dbReference type="GO" id="GO:0072686">
    <property type="term" value="C:mitotic spindle"/>
    <property type="evidence" value="ECO:0007669"/>
    <property type="project" value="TreeGrafter"/>
</dbReference>
<feature type="coiled-coil region" evidence="9">
    <location>
        <begin position="40"/>
        <end position="74"/>
    </location>
</feature>
<feature type="compositionally biased region" description="Polar residues" evidence="10">
    <location>
        <begin position="154"/>
        <end position="163"/>
    </location>
</feature>
<evidence type="ECO:0000313" key="14">
    <source>
        <dbReference type="Proteomes" id="UP001175271"/>
    </source>
</evidence>
<dbReference type="InterPro" id="IPR015943">
    <property type="entry name" value="WD40/YVTN_repeat-like_dom_sf"/>
</dbReference>
<dbReference type="Pfam" id="PF23409">
    <property type="entry name" value="Beta-prop_EML"/>
    <property type="match status" value="1"/>
</dbReference>
<dbReference type="Proteomes" id="UP001175271">
    <property type="component" value="Unassembled WGS sequence"/>
</dbReference>
<dbReference type="Pfam" id="PF03451">
    <property type="entry name" value="HELP"/>
    <property type="match status" value="1"/>
</dbReference>
<evidence type="ECO:0000256" key="6">
    <source>
        <dbReference type="ARBA" id="ARBA00022737"/>
    </source>
</evidence>
<evidence type="ECO:0000256" key="8">
    <source>
        <dbReference type="PROSITE-ProRule" id="PRU00221"/>
    </source>
</evidence>
<name>A0AA39LW02_9BILA</name>
<dbReference type="InterPro" id="IPR011047">
    <property type="entry name" value="Quinoprotein_ADH-like_sf"/>
</dbReference>
<proteinExistence type="inferred from homology"/>
<dbReference type="InterPro" id="IPR050630">
    <property type="entry name" value="WD_repeat_EMAP"/>
</dbReference>
<evidence type="ECO:0000256" key="5">
    <source>
        <dbReference type="ARBA" id="ARBA00022701"/>
    </source>
</evidence>
<feature type="repeat" description="WD" evidence="8">
    <location>
        <begin position="617"/>
        <end position="658"/>
    </location>
</feature>
<dbReference type="SMART" id="SM00320">
    <property type="entry name" value="WD40"/>
    <property type="match status" value="9"/>
</dbReference>
<dbReference type="InterPro" id="IPR036322">
    <property type="entry name" value="WD40_repeat_dom_sf"/>
</dbReference>
<organism evidence="13 14">
    <name type="scientific">Steinernema hermaphroditum</name>
    <dbReference type="NCBI Taxonomy" id="289476"/>
    <lineage>
        <taxon>Eukaryota</taxon>
        <taxon>Metazoa</taxon>
        <taxon>Ecdysozoa</taxon>
        <taxon>Nematoda</taxon>
        <taxon>Chromadorea</taxon>
        <taxon>Rhabditida</taxon>
        <taxon>Tylenchina</taxon>
        <taxon>Panagrolaimomorpha</taxon>
        <taxon>Strongyloidoidea</taxon>
        <taxon>Steinernematidae</taxon>
        <taxon>Steinernema</taxon>
    </lineage>
</organism>
<feature type="region of interest" description="Disordered" evidence="10">
    <location>
        <begin position="103"/>
        <end position="141"/>
    </location>
</feature>
<feature type="domain" description="EML-like second beta-propeller" evidence="12">
    <location>
        <begin position="625"/>
        <end position="894"/>
    </location>
</feature>
<dbReference type="CDD" id="cd21931">
    <property type="entry name" value="TD_EMAP-like"/>
    <property type="match status" value="1"/>
</dbReference>
<evidence type="ECO:0000259" key="11">
    <source>
        <dbReference type="Pfam" id="PF23409"/>
    </source>
</evidence>
<dbReference type="PANTHER" id="PTHR13720:SF50">
    <property type="entry name" value="ECHINODERM MICROTUBULE-ASSOCIATED PROTEIN-LIKE 2"/>
    <property type="match status" value="1"/>
</dbReference>
<reference evidence="13" key="1">
    <citation type="submission" date="2023-06" db="EMBL/GenBank/DDBJ databases">
        <title>Genomic analysis of the entomopathogenic nematode Steinernema hermaphroditum.</title>
        <authorList>
            <person name="Schwarz E.M."/>
            <person name="Heppert J.K."/>
            <person name="Baniya A."/>
            <person name="Schwartz H.T."/>
            <person name="Tan C.-H."/>
            <person name="Antoshechkin I."/>
            <person name="Sternberg P.W."/>
            <person name="Goodrich-Blair H."/>
            <person name="Dillman A.R."/>
        </authorList>
    </citation>
    <scope>NUCLEOTIDE SEQUENCE</scope>
    <source>
        <strain evidence="13">PS9179</strain>
        <tissue evidence="13">Whole animal</tissue>
    </source>
</reference>
<dbReference type="PROSITE" id="PS50082">
    <property type="entry name" value="WD_REPEATS_2"/>
    <property type="match status" value="1"/>
</dbReference>
<dbReference type="AlphaFoldDB" id="A0AA39LW02"/>
<evidence type="ECO:0000259" key="12">
    <source>
        <dbReference type="Pfam" id="PF23414"/>
    </source>
</evidence>
<dbReference type="SUPFAM" id="SSF50978">
    <property type="entry name" value="WD40 repeat-like"/>
    <property type="match status" value="1"/>
</dbReference>
<keyword evidence="9" id="KW-0175">Coiled coil</keyword>
<dbReference type="Gene3D" id="2.130.10.10">
    <property type="entry name" value="YVTN repeat-like/Quinoprotein amine dehydrogenase"/>
    <property type="match status" value="2"/>
</dbReference>
<evidence type="ECO:0008006" key="15">
    <source>
        <dbReference type="Google" id="ProtNLM"/>
    </source>
</evidence>
<evidence type="ECO:0000256" key="7">
    <source>
        <dbReference type="ARBA" id="ARBA00023212"/>
    </source>
</evidence>
<evidence type="ECO:0000256" key="2">
    <source>
        <dbReference type="ARBA" id="ARBA00006489"/>
    </source>
</evidence>
<keyword evidence="14" id="KW-1185">Reference proteome</keyword>
<dbReference type="InterPro" id="IPR005108">
    <property type="entry name" value="HELP"/>
</dbReference>
<evidence type="ECO:0000256" key="10">
    <source>
        <dbReference type="SAM" id="MobiDB-lite"/>
    </source>
</evidence>
<dbReference type="GO" id="GO:0000226">
    <property type="term" value="P:microtubule cytoskeleton organization"/>
    <property type="evidence" value="ECO:0007669"/>
    <property type="project" value="TreeGrafter"/>
</dbReference>
<dbReference type="InterPro" id="IPR055442">
    <property type="entry name" value="Beta-prop_EML-like_2nd"/>
</dbReference>
<dbReference type="Pfam" id="PF23414">
    <property type="entry name" value="Beta-prop_EML_2"/>
    <property type="match status" value="1"/>
</dbReference>
<comment type="caution">
    <text evidence="13">The sequence shown here is derived from an EMBL/GenBank/DDBJ whole genome shotgun (WGS) entry which is preliminary data.</text>
</comment>
<comment type="subcellular location">
    <subcellularLocation>
        <location evidence="1">Cytoplasm</location>
        <location evidence="1">Cytoskeleton</location>
    </subcellularLocation>
</comment>
<evidence type="ECO:0000256" key="3">
    <source>
        <dbReference type="ARBA" id="ARBA00022490"/>
    </source>
</evidence>
<keyword evidence="6" id="KW-0677">Repeat</keyword>
<dbReference type="GO" id="GO:0005874">
    <property type="term" value="C:microtubule"/>
    <property type="evidence" value="ECO:0007669"/>
    <property type="project" value="UniProtKB-KW"/>
</dbReference>
<dbReference type="InterPro" id="IPR001680">
    <property type="entry name" value="WD40_rpt"/>
</dbReference>
<evidence type="ECO:0000256" key="9">
    <source>
        <dbReference type="SAM" id="Coils"/>
    </source>
</evidence>
<accession>A0AA39LW02</accession>
<gene>
    <name evidence="13" type="ORF">QR680_005617</name>
</gene>
<keyword evidence="3" id="KW-0963">Cytoplasm</keyword>
<evidence type="ECO:0000313" key="13">
    <source>
        <dbReference type="EMBL" id="KAK0411365.1"/>
    </source>
</evidence>
<feature type="domain" description="EML-like first beta-propeller" evidence="11">
    <location>
        <begin position="321"/>
        <end position="605"/>
    </location>
</feature>
<keyword evidence="5" id="KW-0493">Microtubule</keyword>
<sequence>MAQPYRYGGPGPFGPFDFGGAPSHSMTRSLVQKRHVASWNEMLGVENASLRERVAELERKVHNYEDELIVLRSTTAELVRRMAHMEANAGAYKSVSPSGSVFERLSASNGTPKTARSASVATRRQFPTPPSPGHSFENGASLPRKFQKNLRLSGGTSTLNIPTGRSPRGSPLRKSMSTVDVKKPDANNNARPGVASPSAAMFKSFSKSSTRLGSLRSLGPSMRSVANIGTHLMTKEPVFHEDERELRVFVNPRGVSFPAPSDVVDVNPLREIATPESRLCLEWVHGYHGKRSRHNLHVLNTEEILFFVGSVVVLEHAADRRQRHYTEHTCDVTSIAVHPNGFLVATGQSSRHSQGRNILSPHRRPFSSERELDAALEAEQTQAHIRIWDLAALKTKMTIGVYDSSFERSVVSLSFSGAQLAAVDEKHCLSLWDTSLREPRRVVAKKVANETVFSTQFHSRSLLVSHGKTHFNFITLNAGGLSVNEIKFEGRDKPKCILAVSFTDQGTIVAGDSNGAISLWDPKTFRMVSRAVDVHPGGVFALQTLRNGHILSGGKDQKLTEWSAQDLVRVHGPLLVADDCGTIRTLAQGPGAIIYVGTMTNSILLGDMRSGNFRYIVRTHHEPVCGLAVYENGAAFATCSDDGRIFVWDVASRGLVREAIFQGGAHCLSICPANEAIVAVGGISNGNWRVLDTVADQTLFSATESDSPESVVSAIRFAPDAKTIVVATSDQRLVFATVSSNLRKFTKVHDCQGLAAPVFALDWSADSRIVRVNTRNNEVAYYCASSGRILGDHERPKDVGWASSTCPLRFETACIVQSSPGVMAVAGSHNDHLNAVVLESGAVRLYRNPSTSINANFVEYFGHSCNVANVAFAHADSRLITVGAEDAAVFQWRIEENRLPC</sequence>
<feature type="compositionally biased region" description="Polar residues" evidence="10">
    <location>
        <begin position="106"/>
        <end position="122"/>
    </location>
</feature>
<dbReference type="EMBL" id="JAUCMV010000003">
    <property type="protein sequence ID" value="KAK0411365.1"/>
    <property type="molecule type" value="Genomic_DNA"/>
</dbReference>
<keyword evidence="4 8" id="KW-0853">WD repeat</keyword>
<protein>
    <recommendedName>
        <fullName evidence="15">HELP domain-containing protein</fullName>
    </recommendedName>
</protein>
<comment type="similarity">
    <text evidence="2">Belongs to the WD repeat EMAP family.</text>
</comment>
<dbReference type="GO" id="GO:0008017">
    <property type="term" value="F:microtubule binding"/>
    <property type="evidence" value="ECO:0007669"/>
    <property type="project" value="TreeGrafter"/>
</dbReference>
<evidence type="ECO:0000256" key="1">
    <source>
        <dbReference type="ARBA" id="ARBA00004245"/>
    </source>
</evidence>
<dbReference type="InterPro" id="IPR049813">
    <property type="entry name" value="Elp-1-like_TD"/>
</dbReference>
<dbReference type="InterPro" id="IPR055439">
    <property type="entry name" value="Beta-prop_EML_1st"/>
</dbReference>
<dbReference type="PROSITE" id="PS50294">
    <property type="entry name" value="WD_REPEATS_REGION"/>
    <property type="match status" value="1"/>
</dbReference>
<evidence type="ECO:0000256" key="4">
    <source>
        <dbReference type="ARBA" id="ARBA00022574"/>
    </source>
</evidence>
<dbReference type="PANTHER" id="PTHR13720">
    <property type="entry name" value="WD-40 REPEAT PROTEIN"/>
    <property type="match status" value="1"/>
</dbReference>
<dbReference type="SUPFAM" id="SSF50998">
    <property type="entry name" value="Quinoprotein alcohol dehydrogenase-like"/>
    <property type="match status" value="1"/>
</dbReference>
<feature type="region of interest" description="Disordered" evidence="10">
    <location>
        <begin position="153"/>
        <end position="196"/>
    </location>
</feature>
<keyword evidence="7" id="KW-0206">Cytoskeleton</keyword>